<dbReference type="EMBL" id="JAPDPJ010000076">
    <property type="protein sequence ID" value="MCW3789002.1"/>
    <property type="molecule type" value="Genomic_DNA"/>
</dbReference>
<keyword evidence="4" id="KW-1185">Reference proteome</keyword>
<feature type="chain" id="PRO_5041973175" description="DUF3887 domain-containing protein" evidence="2">
    <location>
        <begin position="20"/>
        <end position="190"/>
    </location>
</feature>
<comment type="caution">
    <text evidence="3">The sequence shown here is derived from an EMBL/GenBank/DDBJ whole genome shotgun (WGS) entry which is preliminary data.</text>
</comment>
<evidence type="ECO:0000256" key="1">
    <source>
        <dbReference type="SAM" id="Coils"/>
    </source>
</evidence>
<accession>A0AAE3SHA2</accession>
<dbReference type="RefSeq" id="WP_301192558.1">
    <property type="nucleotide sequence ID" value="NZ_JAPDPJ010000076.1"/>
</dbReference>
<reference evidence="3" key="1">
    <citation type="submission" date="2022-10" db="EMBL/GenBank/DDBJ databases">
        <authorList>
            <person name="Yu W.X."/>
        </authorList>
    </citation>
    <scope>NUCLEOTIDE SEQUENCE</scope>
    <source>
        <strain evidence="3">AAT</strain>
    </source>
</reference>
<proteinExistence type="predicted"/>
<gene>
    <name evidence="3" type="ORF">OM075_21220</name>
</gene>
<feature type="signal peptide" evidence="2">
    <location>
        <begin position="1"/>
        <end position="19"/>
    </location>
</feature>
<protein>
    <recommendedName>
        <fullName evidence="5">DUF3887 domain-containing protein</fullName>
    </recommendedName>
</protein>
<keyword evidence="2" id="KW-0732">Signal</keyword>
<evidence type="ECO:0008006" key="5">
    <source>
        <dbReference type="Google" id="ProtNLM"/>
    </source>
</evidence>
<evidence type="ECO:0000313" key="3">
    <source>
        <dbReference type="EMBL" id="MCW3789002.1"/>
    </source>
</evidence>
<feature type="coiled-coil region" evidence="1">
    <location>
        <begin position="41"/>
        <end position="68"/>
    </location>
</feature>
<sequence>MKNLLLLMLLLATISCSLGGDNKVTLAKGPLNSLFENFYELQESNKLMDLYNANIDAVQKNDQELRNKIKEEFAKAHKSVLDEMSKRFPKKSIHLPFSQEIKETVEVQDLFLADYSFPWGSATRLAYKVGFNCTKKSLDPINIVHLEFKDMEGDIIMTANTSIKESGYYELSIWPEESFAQFKDLDVLVF</sequence>
<name>A0AAE3SHA2_9BACT</name>
<keyword evidence="1" id="KW-0175">Coiled coil</keyword>
<organism evidence="3 4">
    <name type="scientific">Plebeiibacterium sediminum</name>
    <dbReference type="NCBI Taxonomy" id="2992112"/>
    <lineage>
        <taxon>Bacteria</taxon>
        <taxon>Pseudomonadati</taxon>
        <taxon>Bacteroidota</taxon>
        <taxon>Bacteroidia</taxon>
        <taxon>Marinilabiliales</taxon>
        <taxon>Marinilabiliaceae</taxon>
        <taxon>Plebeiibacterium</taxon>
    </lineage>
</organism>
<dbReference type="Proteomes" id="UP001209229">
    <property type="component" value="Unassembled WGS sequence"/>
</dbReference>
<evidence type="ECO:0000256" key="2">
    <source>
        <dbReference type="SAM" id="SignalP"/>
    </source>
</evidence>
<dbReference type="PROSITE" id="PS51257">
    <property type="entry name" value="PROKAR_LIPOPROTEIN"/>
    <property type="match status" value="1"/>
</dbReference>
<dbReference type="AlphaFoldDB" id="A0AAE3SHA2"/>
<evidence type="ECO:0000313" key="4">
    <source>
        <dbReference type="Proteomes" id="UP001209229"/>
    </source>
</evidence>